<dbReference type="InterPro" id="IPR029063">
    <property type="entry name" value="SAM-dependent_MTases_sf"/>
</dbReference>
<evidence type="ECO:0000256" key="4">
    <source>
        <dbReference type="ARBA" id="ARBA00022679"/>
    </source>
</evidence>
<keyword evidence="5 6" id="KW-0949">S-adenosyl-L-methionine</keyword>
<gene>
    <name evidence="6" type="primary">prmA</name>
    <name evidence="7" type="ORF">SAMN02745123_03143</name>
</gene>
<feature type="binding site" evidence="6">
    <location>
        <position position="244"/>
    </location>
    <ligand>
        <name>S-adenosyl-L-methionine</name>
        <dbReference type="ChEBI" id="CHEBI:59789"/>
    </ligand>
</feature>
<dbReference type="InterPro" id="IPR050078">
    <property type="entry name" value="Ribosomal_L11_MeTrfase_PrmA"/>
</dbReference>
<dbReference type="Pfam" id="PF06325">
    <property type="entry name" value="PrmA"/>
    <property type="match status" value="1"/>
</dbReference>
<comment type="subcellular location">
    <subcellularLocation>
        <location evidence="6">Cytoplasm</location>
    </subcellularLocation>
</comment>
<comment type="catalytic activity">
    <reaction evidence="6">
        <text>L-lysyl-[protein] + 3 S-adenosyl-L-methionine = N(6),N(6),N(6)-trimethyl-L-lysyl-[protein] + 3 S-adenosyl-L-homocysteine + 3 H(+)</text>
        <dbReference type="Rhea" id="RHEA:54192"/>
        <dbReference type="Rhea" id="RHEA-COMP:9752"/>
        <dbReference type="Rhea" id="RHEA-COMP:13826"/>
        <dbReference type="ChEBI" id="CHEBI:15378"/>
        <dbReference type="ChEBI" id="CHEBI:29969"/>
        <dbReference type="ChEBI" id="CHEBI:57856"/>
        <dbReference type="ChEBI" id="CHEBI:59789"/>
        <dbReference type="ChEBI" id="CHEBI:61961"/>
    </reaction>
</comment>
<dbReference type="GO" id="GO:0005840">
    <property type="term" value="C:ribosome"/>
    <property type="evidence" value="ECO:0007669"/>
    <property type="project" value="UniProtKB-KW"/>
</dbReference>
<evidence type="ECO:0000256" key="5">
    <source>
        <dbReference type="ARBA" id="ARBA00022691"/>
    </source>
</evidence>
<dbReference type="PANTHER" id="PTHR43648:SF1">
    <property type="entry name" value="ELECTRON TRANSFER FLAVOPROTEIN BETA SUBUNIT LYSINE METHYLTRANSFERASE"/>
    <property type="match status" value="1"/>
</dbReference>
<evidence type="ECO:0000256" key="6">
    <source>
        <dbReference type="HAMAP-Rule" id="MF_00735"/>
    </source>
</evidence>
<dbReference type="GO" id="GO:0032259">
    <property type="term" value="P:methylation"/>
    <property type="evidence" value="ECO:0007669"/>
    <property type="project" value="UniProtKB-KW"/>
</dbReference>
<dbReference type="GO" id="GO:0016279">
    <property type="term" value="F:protein-lysine N-methyltransferase activity"/>
    <property type="evidence" value="ECO:0007669"/>
    <property type="project" value="RHEA"/>
</dbReference>
<feature type="binding site" evidence="6">
    <location>
        <position position="158"/>
    </location>
    <ligand>
        <name>S-adenosyl-L-methionine</name>
        <dbReference type="ChEBI" id="CHEBI:59789"/>
    </ligand>
</feature>
<accession>A0A1M6VD95</accession>
<keyword evidence="4 6" id="KW-0808">Transferase</keyword>
<dbReference type="AlphaFoldDB" id="A0A1M6VD95"/>
<evidence type="ECO:0000256" key="2">
    <source>
        <dbReference type="ARBA" id="ARBA00022490"/>
    </source>
</evidence>
<dbReference type="SUPFAM" id="SSF53335">
    <property type="entry name" value="S-adenosyl-L-methionine-dependent methyltransferases"/>
    <property type="match status" value="1"/>
</dbReference>
<dbReference type="Proteomes" id="UP000183997">
    <property type="component" value="Unassembled WGS sequence"/>
</dbReference>
<keyword evidence="8" id="KW-1185">Reference proteome</keyword>
<dbReference type="PANTHER" id="PTHR43648">
    <property type="entry name" value="ELECTRON TRANSFER FLAVOPROTEIN BETA SUBUNIT LYSINE METHYLTRANSFERASE"/>
    <property type="match status" value="1"/>
</dbReference>
<dbReference type="HAMAP" id="MF_00735">
    <property type="entry name" value="Methyltr_PrmA"/>
    <property type="match status" value="1"/>
</dbReference>
<dbReference type="RefSeq" id="WP_274377403.1">
    <property type="nucleotide sequence ID" value="NZ_FRAR01000024.1"/>
</dbReference>
<dbReference type="PIRSF" id="PIRSF000401">
    <property type="entry name" value="RPL11_MTase"/>
    <property type="match status" value="1"/>
</dbReference>
<reference evidence="8" key="1">
    <citation type="submission" date="2016-11" db="EMBL/GenBank/DDBJ databases">
        <authorList>
            <person name="Varghese N."/>
            <person name="Submissions S."/>
        </authorList>
    </citation>
    <scope>NUCLEOTIDE SEQUENCE [LARGE SCALE GENOMIC DNA]</scope>
    <source>
        <strain evidence="8">DSM 10349</strain>
    </source>
</reference>
<dbReference type="EMBL" id="FRAR01000024">
    <property type="protein sequence ID" value="SHK79418.1"/>
    <property type="molecule type" value="Genomic_DNA"/>
</dbReference>
<keyword evidence="2 6" id="KW-0963">Cytoplasm</keyword>
<sequence>MTIWLEISVQVPHEGIEMVSYIFDELGAGGVVIEDPALISRGIEADIWDHYEFPPEVLNRTLPIVKAYLPEGPELEDKLVRLQERLSGLPLESIPSFETNPVVEEDWATAWMAYYKPVEIGSRLAVKPSWEEYTPRDNRIVLELDPGMAFGCGNHPTTTMCMEFLEGIIKGGELVADVGTGTGILAITSAKLGADRVLAVDLDSVAVKVAKENVQLNQVADRVTVLEGNLLDRATETVDIVIANIIASVIIVLAPDVLRILKPGGYLIASGIIRFRAEEVKEKLEQTGFRIVEKKEDGEWVSYLSVLEG</sequence>
<evidence type="ECO:0000256" key="3">
    <source>
        <dbReference type="ARBA" id="ARBA00022603"/>
    </source>
</evidence>
<evidence type="ECO:0000256" key="1">
    <source>
        <dbReference type="ARBA" id="ARBA00009741"/>
    </source>
</evidence>
<dbReference type="NCBIfam" id="TIGR00406">
    <property type="entry name" value="prmA"/>
    <property type="match status" value="1"/>
</dbReference>
<dbReference type="InterPro" id="IPR004498">
    <property type="entry name" value="Ribosomal_PrmA_MeTrfase"/>
</dbReference>
<dbReference type="EC" id="2.1.1.-" evidence="6"/>
<keyword evidence="7" id="KW-0687">Ribonucleoprotein</keyword>
<feature type="binding site" evidence="6">
    <location>
        <position position="201"/>
    </location>
    <ligand>
        <name>S-adenosyl-L-methionine</name>
        <dbReference type="ChEBI" id="CHEBI:59789"/>
    </ligand>
</feature>
<keyword evidence="7" id="KW-0689">Ribosomal protein</keyword>
<evidence type="ECO:0000313" key="8">
    <source>
        <dbReference type="Proteomes" id="UP000183997"/>
    </source>
</evidence>
<organism evidence="7 8">
    <name type="scientific">Desulforamulus aeronauticus DSM 10349</name>
    <dbReference type="NCBI Taxonomy" id="1121421"/>
    <lineage>
        <taxon>Bacteria</taxon>
        <taxon>Bacillati</taxon>
        <taxon>Bacillota</taxon>
        <taxon>Clostridia</taxon>
        <taxon>Eubacteriales</taxon>
        <taxon>Peptococcaceae</taxon>
        <taxon>Desulforamulus</taxon>
    </lineage>
</organism>
<dbReference type="GO" id="GO:0005737">
    <property type="term" value="C:cytoplasm"/>
    <property type="evidence" value="ECO:0007669"/>
    <property type="project" value="UniProtKB-SubCell"/>
</dbReference>
<evidence type="ECO:0000313" key="7">
    <source>
        <dbReference type="EMBL" id="SHK79418.1"/>
    </source>
</evidence>
<protein>
    <recommendedName>
        <fullName evidence="6">Ribosomal protein L11 methyltransferase</fullName>
        <shortName evidence="6">L11 Mtase</shortName>
        <ecNumber evidence="6">2.1.1.-</ecNumber>
    </recommendedName>
</protein>
<dbReference type="CDD" id="cd02440">
    <property type="entry name" value="AdoMet_MTases"/>
    <property type="match status" value="1"/>
</dbReference>
<comment type="function">
    <text evidence="6">Methylates ribosomal protein L11.</text>
</comment>
<dbReference type="Gene3D" id="3.40.50.150">
    <property type="entry name" value="Vaccinia Virus protein VP39"/>
    <property type="match status" value="1"/>
</dbReference>
<feature type="binding site" evidence="6">
    <location>
        <position position="179"/>
    </location>
    <ligand>
        <name>S-adenosyl-L-methionine</name>
        <dbReference type="ChEBI" id="CHEBI:59789"/>
    </ligand>
</feature>
<comment type="similarity">
    <text evidence="1 6">Belongs to the methyltransferase superfamily. PrmA family.</text>
</comment>
<name>A0A1M6VD95_9FIRM</name>
<dbReference type="STRING" id="1121421.SAMN02745123_03143"/>
<keyword evidence="3 6" id="KW-0489">Methyltransferase</keyword>
<proteinExistence type="inferred from homology"/>